<feature type="domain" description="Bms1-type G" evidence="6">
    <location>
        <begin position="84"/>
        <end position="244"/>
    </location>
</feature>
<dbReference type="Proteomes" id="UP001140074">
    <property type="component" value="Unassembled WGS sequence"/>
</dbReference>
<keyword evidence="8" id="KW-1185">Reference proteome</keyword>
<dbReference type="EMBL" id="JANBUY010000379">
    <property type="protein sequence ID" value="KAJ2859545.1"/>
    <property type="molecule type" value="Genomic_DNA"/>
</dbReference>
<dbReference type="GO" id="GO:0000462">
    <property type="term" value="P:maturation of SSU-rRNA from tricistronic rRNA transcript (SSU-rRNA, 5.8S rRNA, LSU-rRNA)"/>
    <property type="evidence" value="ECO:0007669"/>
    <property type="project" value="TreeGrafter"/>
</dbReference>
<dbReference type="InterPro" id="IPR030387">
    <property type="entry name" value="G_Bms1/Tsr1_dom"/>
</dbReference>
<dbReference type="GO" id="GO:0005525">
    <property type="term" value="F:GTP binding"/>
    <property type="evidence" value="ECO:0007669"/>
    <property type="project" value="TreeGrafter"/>
</dbReference>
<dbReference type="PANTHER" id="PTHR12858">
    <property type="entry name" value="RIBOSOME BIOGENESIS PROTEIN"/>
    <property type="match status" value="1"/>
</dbReference>
<reference evidence="7" key="1">
    <citation type="submission" date="2022-07" db="EMBL/GenBank/DDBJ databases">
        <title>Phylogenomic reconstructions and comparative analyses of Kickxellomycotina fungi.</title>
        <authorList>
            <person name="Reynolds N.K."/>
            <person name="Stajich J.E."/>
            <person name="Barry K."/>
            <person name="Grigoriev I.V."/>
            <person name="Crous P."/>
            <person name="Smith M.E."/>
        </authorList>
    </citation>
    <scope>NUCLEOTIDE SEQUENCE</scope>
    <source>
        <strain evidence="7">RSA 476</strain>
    </source>
</reference>
<dbReference type="Pfam" id="PF04950">
    <property type="entry name" value="RIBIOP_C"/>
    <property type="match status" value="1"/>
</dbReference>
<feature type="region of interest" description="Disordered" evidence="5">
    <location>
        <begin position="336"/>
        <end position="478"/>
    </location>
</feature>
<comment type="caution">
    <text evidence="7">The sequence shown here is derived from an EMBL/GenBank/DDBJ whole genome shotgun (WGS) entry which is preliminary data.</text>
</comment>
<dbReference type="GO" id="GO:0005730">
    <property type="term" value="C:nucleolus"/>
    <property type="evidence" value="ECO:0007669"/>
    <property type="project" value="UniProtKB-SubCell"/>
</dbReference>
<dbReference type="SMART" id="SM00785">
    <property type="entry name" value="AARP2CN"/>
    <property type="match status" value="1"/>
</dbReference>
<comment type="subcellular location">
    <subcellularLocation>
        <location evidence="1">Nucleus</location>
        <location evidence="1">Nucleolus</location>
    </subcellularLocation>
</comment>
<keyword evidence="3" id="KW-0539">Nucleus</keyword>
<evidence type="ECO:0000256" key="1">
    <source>
        <dbReference type="ARBA" id="ARBA00004604"/>
    </source>
</evidence>
<dbReference type="Pfam" id="PF08142">
    <property type="entry name" value="AARP2CN"/>
    <property type="match status" value="1"/>
</dbReference>
<name>A0A9W8ICD8_9FUNG</name>
<evidence type="ECO:0000256" key="3">
    <source>
        <dbReference type="ARBA" id="ARBA00023242"/>
    </source>
</evidence>
<evidence type="ECO:0000256" key="2">
    <source>
        <dbReference type="ARBA" id="ARBA00022517"/>
    </source>
</evidence>
<dbReference type="AlphaFoldDB" id="A0A9W8ICD8"/>
<evidence type="ECO:0000313" key="8">
    <source>
        <dbReference type="Proteomes" id="UP001140074"/>
    </source>
</evidence>
<comment type="similarity">
    <text evidence="4">Belongs to the TRAFAC class translation factor GTPase superfamily. Bms1-like GTPase family. TSR1 subfamily.</text>
</comment>
<gene>
    <name evidence="7" type="primary">TSR1</name>
    <name evidence="7" type="ORF">GGH94_006047</name>
</gene>
<protein>
    <submittedName>
        <fullName evidence="7">Ribosome biogenesis protein tsr1</fullName>
    </submittedName>
</protein>
<dbReference type="InterPro" id="IPR007034">
    <property type="entry name" value="BMS1_TSR1_C"/>
</dbReference>
<dbReference type="Pfam" id="PF22298">
    <property type="entry name" value="Tsr1_G-like"/>
    <property type="match status" value="1"/>
</dbReference>
<dbReference type="InterPro" id="IPR012948">
    <property type="entry name" value="AARP2CN"/>
</dbReference>
<dbReference type="GO" id="GO:0034511">
    <property type="term" value="F:U3 snoRNA binding"/>
    <property type="evidence" value="ECO:0007669"/>
    <property type="project" value="TreeGrafter"/>
</dbReference>
<proteinExistence type="inferred from homology"/>
<dbReference type="GO" id="GO:0030688">
    <property type="term" value="C:preribosome, small subunit precursor"/>
    <property type="evidence" value="ECO:0007669"/>
    <property type="project" value="TreeGrafter"/>
</dbReference>
<sequence>MVAEPKFHHRASLKQTNKPFKRRFATKNSMRDKAKGRTQRVSLKGKVLRKHSRADRRNAVRTEQRKKRDHIVMSTRIFTGRHRAPKIVAVIPLCADINASDIVRNLFACVDEPYPEEKAPKTTRMLNVTRFKQTIQFVEVERNLLDILDAAKVADYVIMGISAEIEVDAFGEHCLSALQNQGHPGVFPIVQGMETVVPKRQNDVKKSLQSFMSHFFPEADKVYTTETPAEALAILRMITAQAPKGVKWREIRPYMLADSVEFEPSVEDPSVGRLALTGYLRGANLSANRLVHIPNFGDYQIEQIYHVPVAVEAARGDGIEEDDEPVVLDKPDAEHQDSLVEANEPNTLNNEQTWPEDEEMNDWNVRMQEMEEKESRMAANKGQRTITVPKGTSTYQASWIAATEGDDNESDDSDASSDADEDMDSGSGIGSDEEEDDGDEEEYEEMVVGADGKIVSASDDEDNDDGNSDKDEGLPSAEEEALQLKVYLKERERQNRDDLNFPDEVDTPMEISARERFARFRGLQSFRTSPWDPYENLPLDYARIFQFESFKRTQQRVLRMAADSAAKSGMRIRIILRAAPAQIAASYNPSRPFVAFGLMQHEHQMSVVHFTIMRSEGYSEPVRSKDPLVAHFGFRRYNVQPLFSQHSLGGSNTNGVHKFERFLKPGVVSVGTIYAPIQFGTVPVSLYLPTPVAANDMTDNQTGVIPTLVGTGSSFEVNPSRILAKRIILTGAPFKIHKRSAVIRYMFFSPEDVIWFKPVQLHTKYGRIGHIFESLGTHGYMKCVFDGPLNQMDTVCMNLYKRVYPKWNTSLWSEHAQDEEQKLQWVGPVALKSDAMEL</sequence>
<keyword evidence="2" id="KW-0690">Ribosome biogenesis</keyword>
<evidence type="ECO:0000256" key="4">
    <source>
        <dbReference type="ARBA" id="ARBA00038288"/>
    </source>
</evidence>
<evidence type="ECO:0000256" key="5">
    <source>
        <dbReference type="SAM" id="MobiDB-lite"/>
    </source>
</evidence>
<dbReference type="SMART" id="SM01362">
    <property type="entry name" value="DUF663"/>
    <property type="match status" value="1"/>
</dbReference>
<feature type="compositionally biased region" description="Polar residues" evidence="5">
    <location>
        <begin position="382"/>
        <end position="397"/>
    </location>
</feature>
<dbReference type="GO" id="GO:0003924">
    <property type="term" value="F:GTPase activity"/>
    <property type="evidence" value="ECO:0007669"/>
    <property type="project" value="TreeGrafter"/>
</dbReference>
<feature type="compositionally biased region" description="Acidic residues" evidence="5">
    <location>
        <begin position="431"/>
        <end position="445"/>
    </location>
</feature>
<feature type="compositionally biased region" description="Polar residues" evidence="5">
    <location>
        <begin position="344"/>
        <end position="353"/>
    </location>
</feature>
<evidence type="ECO:0000313" key="7">
    <source>
        <dbReference type="EMBL" id="KAJ2859545.1"/>
    </source>
</evidence>
<evidence type="ECO:0000259" key="6">
    <source>
        <dbReference type="PROSITE" id="PS51714"/>
    </source>
</evidence>
<organism evidence="7 8">
    <name type="scientific">Coemansia aciculifera</name>
    <dbReference type="NCBI Taxonomy" id="417176"/>
    <lineage>
        <taxon>Eukaryota</taxon>
        <taxon>Fungi</taxon>
        <taxon>Fungi incertae sedis</taxon>
        <taxon>Zoopagomycota</taxon>
        <taxon>Kickxellomycotina</taxon>
        <taxon>Kickxellomycetes</taxon>
        <taxon>Kickxellales</taxon>
        <taxon>Kickxellaceae</taxon>
        <taxon>Coemansia</taxon>
    </lineage>
</organism>
<dbReference type="InterPro" id="IPR039761">
    <property type="entry name" value="Bms1/Tsr1"/>
</dbReference>
<dbReference type="PROSITE" id="PS51714">
    <property type="entry name" value="G_BMS1"/>
    <property type="match status" value="1"/>
</dbReference>
<feature type="compositionally biased region" description="Acidic residues" evidence="5">
    <location>
        <begin position="404"/>
        <end position="424"/>
    </location>
</feature>
<dbReference type="PANTHER" id="PTHR12858:SF1">
    <property type="entry name" value="PRE-RRNA-PROCESSING PROTEIN TSR1 HOMOLOG"/>
    <property type="match status" value="1"/>
</dbReference>
<dbReference type="GO" id="GO:0000479">
    <property type="term" value="P:endonucleolytic cleavage of tricistronic rRNA transcript (SSU-rRNA, 5.8S rRNA, LSU-rRNA)"/>
    <property type="evidence" value="ECO:0007669"/>
    <property type="project" value="TreeGrafter"/>
</dbReference>
<accession>A0A9W8ICD8</accession>